<dbReference type="PANTHER" id="PTHR40266">
    <property type="entry name" value="TOXIN HIGB-1"/>
    <property type="match status" value="1"/>
</dbReference>
<gene>
    <name evidence="1" type="primary">higB-1</name>
    <name evidence="1" type="ORF">Pla163_10980</name>
</gene>
<dbReference type="PANTHER" id="PTHR40266:SF2">
    <property type="entry name" value="TOXIN HIGB-1"/>
    <property type="match status" value="1"/>
</dbReference>
<dbReference type="OrthoDB" id="9801102at2"/>
<dbReference type="InterPro" id="IPR007711">
    <property type="entry name" value="HigB-1"/>
</dbReference>
<dbReference type="Proteomes" id="UP000319342">
    <property type="component" value="Chromosome"/>
</dbReference>
<dbReference type="InterPro" id="IPR035093">
    <property type="entry name" value="RelE/ParE_toxin_dom_sf"/>
</dbReference>
<name>A0A518CXR1_9BACT</name>
<keyword evidence="2" id="KW-1185">Reference proteome</keyword>
<reference evidence="1 2" key="1">
    <citation type="submission" date="2019-02" db="EMBL/GenBank/DDBJ databases">
        <title>Deep-cultivation of Planctomycetes and their phenomic and genomic characterization uncovers novel biology.</title>
        <authorList>
            <person name="Wiegand S."/>
            <person name="Jogler M."/>
            <person name="Boedeker C."/>
            <person name="Pinto D."/>
            <person name="Vollmers J."/>
            <person name="Rivas-Marin E."/>
            <person name="Kohn T."/>
            <person name="Peeters S.H."/>
            <person name="Heuer A."/>
            <person name="Rast P."/>
            <person name="Oberbeckmann S."/>
            <person name="Bunk B."/>
            <person name="Jeske O."/>
            <person name="Meyerdierks A."/>
            <person name="Storesund J.E."/>
            <person name="Kallscheuer N."/>
            <person name="Luecker S."/>
            <person name="Lage O.M."/>
            <person name="Pohl T."/>
            <person name="Merkel B.J."/>
            <person name="Hornburger P."/>
            <person name="Mueller R.-W."/>
            <person name="Bruemmer F."/>
            <person name="Labrenz M."/>
            <person name="Spormann A.M."/>
            <person name="Op den Camp H."/>
            <person name="Overmann J."/>
            <person name="Amann R."/>
            <person name="Jetten M.S.M."/>
            <person name="Mascher T."/>
            <person name="Medema M.H."/>
            <person name="Devos D.P."/>
            <person name="Kaster A.-K."/>
            <person name="Ovreas L."/>
            <person name="Rohde M."/>
            <person name="Galperin M.Y."/>
            <person name="Jogler C."/>
        </authorList>
    </citation>
    <scope>NUCLEOTIDE SEQUENCE [LARGE SCALE GENOMIC DNA]</scope>
    <source>
        <strain evidence="1 2">Pla163</strain>
    </source>
</reference>
<protein>
    <submittedName>
        <fullName evidence="1">Toxin HigB-1</fullName>
    </submittedName>
</protein>
<dbReference type="EMBL" id="CP036290">
    <property type="protein sequence ID" value="QDU83997.1"/>
    <property type="molecule type" value="Genomic_DNA"/>
</dbReference>
<accession>A0A518CXR1</accession>
<evidence type="ECO:0000313" key="1">
    <source>
        <dbReference type="EMBL" id="QDU83997.1"/>
    </source>
</evidence>
<sequence>MLDAAVELGDLRAPSGNRLEALRDDLGGLHSIRINAQWRIVFRWTSSGPAEVSVVDYP</sequence>
<dbReference type="AlphaFoldDB" id="A0A518CXR1"/>
<dbReference type="Pfam" id="PF05015">
    <property type="entry name" value="HigB-like_toxin"/>
    <property type="match status" value="1"/>
</dbReference>
<dbReference type="SUPFAM" id="SSF143011">
    <property type="entry name" value="RelE-like"/>
    <property type="match status" value="1"/>
</dbReference>
<evidence type="ECO:0000313" key="2">
    <source>
        <dbReference type="Proteomes" id="UP000319342"/>
    </source>
</evidence>
<organism evidence="1 2">
    <name type="scientific">Rohdeia mirabilis</name>
    <dbReference type="NCBI Taxonomy" id="2528008"/>
    <lineage>
        <taxon>Bacteria</taxon>
        <taxon>Pseudomonadati</taxon>
        <taxon>Planctomycetota</taxon>
        <taxon>Planctomycetia</taxon>
        <taxon>Planctomycetia incertae sedis</taxon>
        <taxon>Rohdeia</taxon>
    </lineage>
</organism>
<proteinExistence type="predicted"/>
<dbReference type="Gene3D" id="3.30.2310.20">
    <property type="entry name" value="RelE-like"/>
    <property type="match status" value="1"/>
</dbReference>